<feature type="domain" description="DUF927" evidence="1">
    <location>
        <begin position="455"/>
        <end position="734"/>
    </location>
</feature>
<reference evidence="2 3" key="1">
    <citation type="submission" date="2012-09" db="EMBL/GenBank/DDBJ databases">
        <title>Draft Genome Sequences of 6 Strains from Genus Thauera.</title>
        <authorList>
            <person name="Liu B."/>
            <person name="Shapleigh J.P."/>
            <person name="Frostegard A.H."/>
        </authorList>
    </citation>
    <scope>NUCLEOTIDE SEQUENCE [LARGE SCALE GENOMIC DNA]</scope>
    <source>
        <strain evidence="2 3">B4P</strain>
    </source>
</reference>
<evidence type="ECO:0000313" key="2">
    <source>
        <dbReference type="EMBL" id="ENO98371.1"/>
    </source>
</evidence>
<proteinExistence type="predicted"/>
<dbReference type="AlphaFoldDB" id="N6YVV6"/>
<dbReference type="EMBL" id="AMXF01000014">
    <property type="protein sequence ID" value="ENO98371.1"/>
    <property type="molecule type" value="Genomic_DNA"/>
</dbReference>
<dbReference type="Pfam" id="PF06048">
    <property type="entry name" value="DUF927"/>
    <property type="match status" value="1"/>
</dbReference>
<accession>N6YVV6</accession>
<name>N6YVV6_9RHOO</name>
<dbReference type="RefSeq" id="WP_004357406.1">
    <property type="nucleotide sequence ID" value="NZ_AMXF01000014.1"/>
</dbReference>
<organism evidence="2 3">
    <name type="scientific">Thauera phenylacetica B4P</name>
    <dbReference type="NCBI Taxonomy" id="1234382"/>
    <lineage>
        <taxon>Bacteria</taxon>
        <taxon>Pseudomonadati</taxon>
        <taxon>Pseudomonadota</taxon>
        <taxon>Betaproteobacteria</taxon>
        <taxon>Rhodocyclales</taxon>
        <taxon>Zoogloeaceae</taxon>
        <taxon>Thauera</taxon>
    </lineage>
</organism>
<gene>
    <name evidence="2" type="ORF">C667_04049</name>
</gene>
<evidence type="ECO:0000259" key="1">
    <source>
        <dbReference type="Pfam" id="PF06048"/>
    </source>
</evidence>
<evidence type="ECO:0000313" key="3">
    <source>
        <dbReference type="Proteomes" id="UP000013047"/>
    </source>
</evidence>
<dbReference type="Proteomes" id="UP000013047">
    <property type="component" value="Unassembled WGS sequence"/>
</dbReference>
<comment type="caution">
    <text evidence="2">The sequence shown here is derived from an EMBL/GenBank/DDBJ whole genome shotgun (WGS) entry which is preliminary data.</text>
</comment>
<keyword evidence="3" id="KW-1185">Reference proteome</keyword>
<protein>
    <recommendedName>
        <fullName evidence="1">DUF927 domain-containing protein</fullName>
    </recommendedName>
</protein>
<dbReference type="InterPro" id="IPR009270">
    <property type="entry name" value="DUF927"/>
</dbReference>
<sequence length="1030" mass="112654">MTFTRFRCHAADEAKNVRKRVQLNAAGELESLAPDGFSNGYAETVQTTLDVFVRETQGEPPRPEHAFYTAGVSAECKPGESLLMGKLDDDKWRSRSKKGFPFPERDALLTIDTDNIEDFPALQTPEDVVDVLAQLGLDADCGASPSGSSYLEWPGGKHGLRGLHTFYSIDKGAEVPRVLDTLHKRAWLAGYGLVVVGSDGKLHERSIVDRALASGNQPIFEFGAVLLDKRIQQPRKVSPFRGQKRQIVAADILPLTEEQEAQYKALVVLAKAEKQGDAEKATEAWIERRTAALPEAERDAARAALLQQRDAKHKELPPGFRLQLNDGRDVLVSAILADPDAWHRVTLPDPLEPEYGNAKATIFTQEQRDGRPKIISRAHGVETVYFLDPRPPGVHSGGFDPELFDDEGNTRKLEPFPSPTEFERPCYIMLDDWTESPGFPPNEFFPEGVPPQRRRPGLWLFRNHRANGTVTPIDDWICDPLHIDAQTYDGAGNNFGRLLRFRTTAGKWRTWALPMELVGGDPAALMGTLLGMGLGTDGTRNGKQRIVEYLTSARPTRHVRCVPQTGWTGDTFVLPDRNIGPKADDTVLQSEYIHGLTEMHGTAGTFDGWREGISLAAVGNPLLVLALSVAFAGPLLSRTHNDSGGIHFMGESSTGKTTILQAACSVWGGKQFKRTWLATANGLEGVAAMSNDCLLALDEISQCEPHHIGAVIYMIGNETGKQRANKSGAARTPTRHKIAVISTGERTITDAMLEGGKRSKAGQGVRLIDVLVGARFGCFDELHGHGSSKELVDAIAVTASQHYGHAGRRFLESLVSDERDLVERLATIRARPDFNPDNADGQCSRVASRFALFALAGELATEYGVTGWATGTATQAAVQAFKAWHAPRGKGSAEKQQAFRAILAFLERHGDARFSDVTKTEGRGPVVRDRAGWFRYVEVGGAQELEREHLFNGEGIREALAGLDFNSSIRALSDAGVLPPADKDGKHTKVVKVGGESKRVYPVLQRKLEAALEGMRDGAEVREYDPFADG</sequence>